<proteinExistence type="predicted"/>
<sequence length="236" mass="27502">MKSKIMLVLTLLVLISCNNKELDLSKIDFNQKASIYLDDLNVYKKEEQKGHYVLDYQNDEVSLGLRDDGERVVKYTFMEEKNTNQLNYSGLRVNDVMGVSISVYDEKISFMRIHVKNTQTLDFFDVLKKKLGNPTEILIKDGVNFDDKNISQKMLIEKMPNQAKKYKDEVLEQFYFSYPEHFIWVDSDIIYQLTLVPVGNYISNSLVVISKKALKDKVIFGFHNPNEDPILSKYLN</sequence>
<evidence type="ECO:0008006" key="3">
    <source>
        <dbReference type="Google" id="ProtNLM"/>
    </source>
</evidence>
<comment type="caution">
    <text evidence="1">The sequence shown here is derived from an EMBL/GenBank/DDBJ whole genome shotgun (WGS) entry which is preliminary data.</text>
</comment>
<name>A0ABP8ZJK9_9FLAO</name>
<evidence type="ECO:0000313" key="2">
    <source>
        <dbReference type="Proteomes" id="UP001500141"/>
    </source>
</evidence>
<protein>
    <recommendedName>
        <fullName evidence="3">Lipoprotein</fullName>
    </recommendedName>
</protein>
<dbReference type="PROSITE" id="PS51257">
    <property type="entry name" value="PROKAR_LIPOPROTEIN"/>
    <property type="match status" value="1"/>
</dbReference>
<dbReference type="Proteomes" id="UP001500141">
    <property type="component" value="Unassembled WGS sequence"/>
</dbReference>
<keyword evidence="2" id="KW-1185">Reference proteome</keyword>
<gene>
    <name evidence="1" type="ORF">GCM10023230_03000</name>
</gene>
<evidence type="ECO:0000313" key="1">
    <source>
        <dbReference type="EMBL" id="GAA4758362.1"/>
    </source>
</evidence>
<accession>A0ABP8ZJK9</accession>
<dbReference type="EMBL" id="BAABIP010000005">
    <property type="protein sequence ID" value="GAA4758362.1"/>
    <property type="molecule type" value="Genomic_DNA"/>
</dbReference>
<reference evidence="2" key="1">
    <citation type="journal article" date="2019" name="Int. J. Syst. Evol. Microbiol.">
        <title>The Global Catalogue of Microorganisms (GCM) 10K type strain sequencing project: providing services to taxonomists for standard genome sequencing and annotation.</title>
        <authorList>
            <consortium name="The Broad Institute Genomics Platform"/>
            <consortium name="The Broad Institute Genome Sequencing Center for Infectious Disease"/>
            <person name="Wu L."/>
            <person name="Ma J."/>
        </authorList>
    </citation>
    <scope>NUCLEOTIDE SEQUENCE [LARGE SCALE GENOMIC DNA]</scope>
    <source>
        <strain evidence="2">JCM 18198</strain>
    </source>
</reference>
<organism evidence="1 2">
    <name type="scientific">Flavobacterium hankyongi</name>
    <dbReference type="NCBI Taxonomy" id="1176532"/>
    <lineage>
        <taxon>Bacteria</taxon>
        <taxon>Pseudomonadati</taxon>
        <taxon>Bacteroidota</taxon>
        <taxon>Flavobacteriia</taxon>
        <taxon>Flavobacteriales</taxon>
        <taxon>Flavobacteriaceae</taxon>
        <taxon>Flavobacterium</taxon>
    </lineage>
</organism>